<evidence type="ECO:0000313" key="5">
    <source>
        <dbReference type="EMBL" id="AUX42550.1"/>
    </source>
</evidence>
<dbReference type="Gene3D" id="2.10.109.10">
    <property type="entry name" value="Umud Fragment, subunit A"/>
    <property type="match status" value="1"/>
</dbReference>
<dbReference type="Gene3D" id="3.30.428.10">
    <property type="entry name" value="HIT-like"/>
    <property type="match status" value="1"/>
</dbReference>
<dbReference type="CDD" id="cd18032">
    <property type="entry name" value="DEXHc_RE_I_III_res"/>
    <property type="match status" value="1"/>
</dbReference>
<accession>A0A2L0ETC9</accession>
<dbReference type="GO" id="GO:0005524">
    <property type="term" value="F:ATP binding"/>
    <property type="evidence" value="ECO:0007669"/>
    <property type="project" value="InterPro"/>
</dbReference>
<dbReference type="RefSeq" id="WP_104981350.1">
    <property type="nucleotide sequence ID" value="NZ_CP012673.1"/>
</dbReference>
<dbReference type="EMBL" id="CP012673">
    <property type="protein sequence ID" value="AUX42550.1"/>
    <property type="molecule type" value="Genomic_DNA"/>
</dbReference>
<dbReference type="Gene3D" id="3.40.50.300">
    <property type="entry name" value="P-loop containing nucleotide triphosphate hydrolases"/>
    <property type="match status" value="2"/>
</dbReference>
<dbReference type="Pfam" id="PF04851">
    <property type="entry name" value="ResIII"/>
    <property type="match status" value="1"/>
</dbReference>
<dbReference type="GO" id="GO:0005829">
    <property type="term" value="C:cytosol"/>
    <property type="evidence" value="ECO:0007669"/>
    <property type="project" value="TreeGrafter"/>
</dbReference>
<evidence type="ECO:0000259" key="3">
    <source>
        <dbReference type="PROSITE" id="PS51192"/>
    </source>
</evidence>
<feature type="domain" description="HIT" evidence="2">
    <location>
        <begin position="1"/>
        <end position="107"/>
    </location>
</feature>
<dbReference type="SMART" id="SM00487">
    <property type="entry name" value="DEXDc"/>
    <property type="match status" value="1"/>
</dbReference>
<dbReference type="InterPro" id="IPR006935">
    <property type="entry name" value="Helicase/UvrB_N"/>
</dbReference>
<protein>
    <recommendedName>
        <fullName evidence="7">DEAD/DEAH box helicase</fullName>
    </recommendedName>
</protein>
<evidence type="ECO:0000256" key="1">
    <source>
        <dbReference type="PROSITE-ProRule" id="PRU00464"/>
    </source>
</evidence>
<dbReference type="PANTHER" id="PTHR47396">
    <property type="entry name" value="TYPE I RESTRICTION ENZYME ECOKI R PROTEIN"/>
    <property type="match status" value="1"/>
</dbReference>
<dbReference type="InterPro" id="IPR015927">
    <property type="entry name" value="Peptidase_S24_S26A/B/C"/>
</dbReference>
<dbReference type="Pfam" id="PF01230">
    <property type="entry name" value="HIT"/>
    <property type="match status" value="1"/>
</dbReference>
<dbReference type="GO" id="GO:0003677">
    <property type="term" value="F:DNA binding"/>
    <property type="evidence" value="ECO:0007669"/>
    <property type="project" value="InterPro"/>
</dbReference>
<dbReference type="Pfam" id="PF00717">
    <property type="entry name" value="Peptidase_S24"/>
    <property type="match status" value="1"/>
</dbReference>
<dbReference type="CDD" id="cd06529">
    <property type="entry name" value="S24_LexA-like"/>
    <property type="match status" value="1"/>
</dbReference>
<feature type="domain" description="Helicase C-terminal" evidence="4">
    <location>
        <begin position="558"/>
        <end position="705"/>
    </location>
</feature>
<dbReference type="InterPro" id="IPR011146">
    <property type="entry name" value="HIT-like"/>
</dbReference>
<dbReference type="SUPFAM" id="SSF54197">
    <property type="entry name" value="HIT-like"/>
    <property type="match status" value="1"/>
</dbReference>
<dbReference type="OrthoDB" id="9804086at2"/>
<dbReference type="InterPro" id="IPR027417">
    <property type="entry name" value="P-loop_NTPase"/>
</dbReference>
<dbReference type="GO" id="GO:0016787">
    <property type="term" value="F:hydrolase activity"/>
    <property type="evidence" value="ECO:0007669"/>
    <property type="project" value="InterPro"/>
</dbReference>
<dbReference type="CDD" id="cd18799">
    <property type="entry name" value="SF2_C_EcoAI-like"/>
    <property type="match status" value="1"/>
</dbReference>
<dbReference type="InterPro" id="IPR019808">
    <property type="entry name" value="Histidine_triad_CS"/>
</dbReference>
<reference evidence="5 6" key="1">
    <citation type="submission" date="2015-09" db="EMBL/GenBank/DDBJ databases">
        <title>Sorangium comparison.</title>
        <authorList>
            <person name="Zaburannyi N."/>
            <person name="Bunk B."/>
            <person name="Overmann J."/>
            <person name="Mueller R."/>
        </authorList>
    </citation>
    <scope>NUCLEOTIDE SEQUENCE [LARGE SCALE GENOMIC DNA]</scope>
    <source>
        <strain evidence="5 6">So ce26</strain>
    </source>
</reference>
<dbReference type="InterPro" id="IPR036286">
    <property type="entry name" value="LexA/Signal_pep-like_sf"/>
</dbReference>
<dbReference type="Proteomes" id="UP000238348">
    <property type="component" value="Chromosome"/>
</dbReference>
<dbReference type="InterPro" id="IPR050742">
    <property type="entry name" value="Helicase_Restrict-Modif_Enz"/>
</dbReference>
<dbReference type="PROSITE" id="PS51192">
    <property type="entry name" value="HELICASE_ATP_BIND_1"/>
    <property type="match status" value="1"/>
</dbReference>
<dbReference type="InterPro" id="IPR036265">
    <property type="entry name" value="HIT-like_sf"/>
</dbReference>
<evidence type="ECO:0000259" key="4">
    <source>
        <dbReference type="PROSITE" id="PS51194"/>
    </source>
</evidence>
<dbReference type="SUPFAM" id="SSF51306">
    <property type="entry name" value="LexA/Signal peptidase"/>
    <property type="match status" value="1"/>
</dbReference>
<feature type="domain" description="Helicase ATP-binding" evidence="3">
    <location>
        <begin position="350"/>
        <end position="507"/>
    </location>
</feature>
<sequence>MASPFLEAPESSWVASNSLAFALRDRFPVSLGHTLVIPRRVVATWFEASAEERIALFDLVDVVKRQLDEELRPDGYNIGINAGEAAGQTVMHLHVHVIPRFRGDVDDPRGGVRHVIPGRGNYLAGRPAPLATGGTDDPFLRHIAPIFARATDVAILSAFVQESGLRVLERHVFAALARGARIRLITGDYLHITQARALLSLLDWAGGSAALAEVDGPRGSFEARVVEVATLPGETRSFHPKSWRFEGPRFGAAFVGSSNISHAALRTGVEWNLRVDRHRDPEAYRAAADAFERWWSRALPLTADWVERYDRRARQASAALPPGEDDAEPIAPLPAPHAVQREALAALQRSRAEEGRRRALVVLATGLGKTYLAALDVAAWAEQEGRLPRVLLLAHREELLFQAAKTFRRLLHDRAARFSWCAGDAAELDGDVVFASVQKLSRPEHLARLAPGRFDYAIVDEVHHGTAPTYRAILDRLDPGFLLGLTATPERADGADVAGLFDDHVAYRADVGEGIERGLLVPFAYFGLRDETDYRKVTFKDRRFDPAELEKAIDNERRLEQMWRAWQEHPGARTLVFCCSIRHAHHACDFFARRGVRVAAVHSGPESAPREDALDDLRAGKLDALCAVDLFNEGVDVPAVDRVVMLRPTESPVVFLQQLGRGLRTADGKARLIVLDFVGNHRVFLDRVRTLVSLGPEPADLRDFLGGVRAARLPPGCSVELELDAKDLLFSLLRARGKSEVERAYRDLRDARGERPTAGELHRVGYRPSTLRSAHEGWFDFVAAEGDLSAPERRVLSAAGAWLRELETTPMSKCYKMVTLEAMLEAGALFEGISIGELAQRSHALLARSPELFRDLDDVASLGGDRAFDPHRFVGYWKINPIAAWTGGPGRRWFALDGERLVSKLSCPPGDEEVFAEMTRELVDYRLAMYRARRREEGSGASFSAKVTWNQRDPILKLPSRSVRSDLPSGNTDVRLRGGEVWRFRFMKEFCNVAHRVGSQRNQLPDLLRGWFGPAAGRPGTAFHVRFVRSPDGLWAEPESLEGASTAPRGGVVAFPDLRAAAGAAGAPAALSPQAEVVRLPIAACGEGIFAVRAAGDSMDGGKRPIRDGDWLIMRFARGASCEALDGKVALVQIPDRDLGFAYQIKRVVRDGARWRLRSDNPEGPTFEATAETVPIATLLEVVRPEDIGPSPGERFEDDEAAARAFGLEEPPRTGRVGGHLFFCIEAPGALVAPDRIRWPIHDRRPGETAFVLARPPGESTWRYLGVARYLDREGLWACPGSDYAAYRALGHGRPR</sequence>
<dbReference type="PROSITE" id="PS51194">
    <property type="entry name" value="HELICASE_CTER"/>
    <property type="match status" value="1"/>
</dbReference>
<dbReference type="Pfam" id="PF00271">
    <property type="entry name" value="Helicase_C"/>
    <property type="match status" value="1"/>
</dbReference>
<dbReference type="CDD" id="cd09205">
    <property type="entry name" value="PLDc_N_DEXD_b3"/>
    <property type="match status" value="1"/>
</dbReference>
<evidence type="ECO:0000259" key="2">
    <source>
        <dbReference type="PROSITE" id="PS51084"/>
    </source>
</evidence>
<organism evidence="5 6">
    <name type="scientific">Sorangium cellulosum</name>
    <name type="common">Polyangium cellulosum</name>
    <dbReference type="NCBI Taxonomy" id="56"/>
    <lineage>
        <taxon>Bacteria</taxon>
        <taxon>Pseudomonadati</taxon>
        <taxon>Myxococcota</taxon>
        <taxon>Polyangia</taxon>
        <taxon>Polyangiales</taxon>
        <taxon>Polyangiaceae</taxon>
        <taxon>Sorangium</taxon>
    </lineage>
</organism>
<name>A0A2L0ETC9_SORCE</name>
<proteinExistence type="predicted"/>
<dbReference type="PANTHER" id="PTHR47396:SF1">
    <property type="entry name" value="ATP-DEPENDENT HELICASE IRC3-RELATED"/>
    <property type="match status" value="1"/>
</dbReference>
<gene>
    <name evidence="5" type="ORF">SOCE26_039830</name>
</gene>
<dbReference type="Gene3D" id="3.30.870.10">
    <property type="entry name" value="Endonuclease Chain A"/>
    <property type="match status" value="1"/>
</dbReference>
<dbReference type="InterPro" id="IPR039418">
    <property type="entry name" value="LexA-like"/>
</dbReference>
<dbReference type="SUPFAM" id="SSF56024">
    <property type="entry name" value="Phospholipase D/nuclease"/>
    <property type="match status" value="1"/>
</dbReference>
<dbReference type="InterPro" id="IPR001650">
    <property type="entry name" value="Helicase_C-like"/>
</dbReference>
<dbReference type="PROSITE" id="PS00892">
    <property type="entry name" value="HIT_1"/>
    <property type="match status" value="1"/>
</dbReference>
<evidence type="ECO:0008006" key="7">
    <source>
        <dbReference type="Google" id="ProtNLM"/>
    </source>
</evidence>
<dbReference type="InterPro" id="IPR014001">
    <property type="entry name" value="Helicase_ATP-bd"/>
</dbReference>
<feature type="short sequence motif" description="Histidine triad motif" evidence="1">
    <location>
        <begin position="92"/>
        <end position="96"/>
    </location>
</feature>
<dbReference type="SMART" id="SM00490">
    <property type="entry name" value="HELICc"/>
    <property type="match status" value="1"/>
</dbReference>
<dbReference type="PROSITE" id="PS51084">
    <property type="entry name" value="HIT_2"/>
    <property type="match status" value="1"/>
</dbReference>
<evidence type="ECO:0000313" key="6">
    <source>
        <dbReference type="Proteomes" id="UP000238348"/>
    </source>
</evidence>
<dbReference type="SUPFAM" id="SSF52540">
    <property type="entry name" value="P-loop containing nucleoside triphosphate hydrolases"/>
    <property type="match status" value="1"/>
</dbReference>